<accession>A0ABR1YCJ3</accession>
<dbReference type="EMBL" id="JBBWRZ010000011">
    <property type="protein sequence ID" value="KAK8225901.1"/>
    <property type="molecule type" value="Genomic_DNA"/>
</dbReference>
<reference evidence="3 4" key="1">
    <citation type="submission" date="2024-04" db="EMBL/GenBank/DDBJ databases">
        <title>Phyllosticta paracitricarpa is synonymous to the EU quarantine fungus P. citricarpa based on phylogenomic analyses.</title>
        <authorList>
            <consortium name="Lawrence Berkeley National Laboratory"/>
            <person name="Van Ingen-Buijs V.A."/>
            <person name="Van Westerhoven A.C."/>
            <person name="Haridas S."/>
            <person name="Skiadas P."/>
            <person name="Martin F."/>
            <person name="Groenewald J.Z."/>
            <person name="Crous P.W."/>
            <person name="Seidl M.F."/>
        </authorList>
    </citation>
    <scope>NUCLEOTIDE SEQUENCE [LARGE SCALE GENOMIC DNA]</scope>
    <source>
        <strain evidence="3 4">CBS 123374</strain>
    </source>
</reference>
<feature type="region of interest" description="Disordered" evidence="1">
    <location>
        <begin position="172"/>
        <end position="246"/>
    </location>
</feature>
<gene>
    <name evidence="3" type="ORF">HDK90DRAFT_69679</name>
</gene>
<proteinExistence type="predicted"/>
<feature type="compositionally biased region" description="Low complexity" evidence="1">
    <location>
        <begin position="275"/>
        <end position="286"/>
    </location>
</feature>
<evidence type="ECO:0000256" key="2">
    <source>
        <dbReference type="SAM" id="SignalP"/>
    </source>
</evidence>
<feature type="chain" id="PRO_5047521950" evidence="2">
    <location>
        <begin position="20"/>
        <end position="312"/>
    </location>
</feature>
<comment type="caution">
    <text evidence="3">The sequence shown here is derived from an EMBL/GenBank/DDBJ whole genome shotgun (WGS) entry which is preliminary data.</text>
</comment>
<sequence>MFGFGKALIASLLASGALALPKAQTNTNGNTDPNNMKSPTTGQTTEQVKSQGVPGKIGENPPLPPVSDVGPAYSLLLAKEISPTDLDGVIVVWAYGLPFCTQRQLLSESIEDFCYRNLTFDRVPKLDENLQATGEVTQISGYFAGCSDDVSLGRSYAGLYWVELIGMHDGIGDQPASDGGSSTTQSTTNPPPSTQQNSGTGTGTTTTSNGNGQGQGGVRGSTEGEGEGTAYKCNNDREAHGCPRSPTTEVDIVTFASCGQYAYTDKKGEPGTGGTTTTSTQNTNQQQGGGGGSGGGSGMGGKKYKTLKAIKV</sequence>
<evidence type="ECO:0000313" key="3">
    <source>
        <dbReference type="EMBL" id="KAK8225901.1"/>
    </source>
</evidence>
<name>A0ABR1YCJ3_9PEZI</name>
<feature type="region of interest" description="Disordered" evidence="1">
    <location>
        <begin position="267"/>
        <end position="312"/>
    </location>
</feature>
<feature type="compositionally biased region" description="Polar residues" evidence="1">
    <location>
        <begin position="24"/>
        <end position="50"/>
    </location>
</feature>
<dbReference type="Proteomes" id="UP001492380">
    <property type="component" value="Unassembled WGS sequence"/>
</dbReference>
<keyword evidence="4" id="KW-1185">Reference proteome</keyword>
<evidence type="ECO:0000256" key="1">
    <source>
        <dbReference type="SAM" id="MobiDB-lite"/>
    </source>
</evidence>
<feature type="compositionally biased region" description="Basic residues" evidence="1">
    <location>
        <begin position="302"/>
        <end position="312"/>
    </location>
</feature>
<feature type="compositionally biased region" description="Gly residues" evidence="1">
    <location>
        <begin position="287"/>
        <end position="301"/>
    </location>
</feature>
<organism evidence="3 4">
    <name type="scientific">Phyllosticta capitalensis</name>
    <dbReference type="NCBI Taxonomy" id="121624"/>
    <lineage>
        <taxon>Eukaryota</taxon>
        <taxon>Fungi</taxon>
        <taxon>Dikarya</taxon>
        <taxon>Ascomycota</taxon>
        <taxon>Pezizomycotina</taxon>
        <taxon>Dothideomycetes</taxon>
        <taxon>Dothideomycetes incertae sedis</taxon>
        <taxon>Botryosphaeriales</taxon>
        <taxon>Phyllostictaceae</taxon>
        <taxon>Phyllosticta</taxon>
    </lineage>
</organism>
<protein>
    <submittedName>
        <fullName evidence="3">Uncharacterized protein</fullName>
    </submittedName>
</protein>
<keyword evidence="2" id="KW-0732">Signal</keyword>
<feature type="signal peptide" evidence="2">
    <location>
        <begin position="1"/>
        <end position="19"/>
    </location>
</feature>
<evidence type="ECO:0000313" key="4">
    <source>
        <dbReference type="Proteomes" id="UP001492380"/>
    </source>
</evidence>
<feature type="region of interest" description="Disordered" evidence="1">
    <location>
        <begin position="24"/>
        <end position="65"/>
    </location>
</feature>
<feature type="compositionally biased region" description="Low complexity" evidence="1">
    <location>
        <begin position="181"/>
        <end position="210"/>
    </location>
</feature>